<evidence type="ECO:0000313" key="3">
    <source>
        <dbReference type="EMBL" id="KAG1307180.1"/>
    </source>
</evidence>
<protein>
    <submittedName>
        <fullName evidence="3">Uncharacterized protein</fullName>
    </submittedName>
</protein>
<sequence length="250" mass="28373">MTVTKRPLPPTPSTGNNNNRKSVTDIHYENTHCNDLLKSLEQKESTINNLKIIVMEWKKKAVEYEMAYNEIKQRLEEKEKFLMKQHQAEIDALTKAQVDQTNENLDLILKLENENKALKQQLRIENTLIDHSQQPSSSLTGGLGYTSQLCDTAETANQTANSAIVDGRKQSDELIERINEMMNAMEGTLHGFNNYKALEETTTDDTNTTAPPLVSDTFSSSEEDNQSIEVMPTKQSKKKISIKRLKPLVF</sequence>
<gene>
    <name evidence="3" type="ORF">G6F64_007021</name>
</gene>
<dbReference type="OrthoDB" id="2277294at2759"/>
<evidence type="ECO:0000313" key="4">
    <source>
        <dbReference type="Proteomes" id="UP000716291"/>
    </source>
</evidence>
<evidence type="ECO:0000256" key="2">
    <source>
        <dbReference type="SAM" id="MobiDB-lite"/>
    </source>
</evidence>
<proteinExistence type="predicted"/>
<dbReference type="EMBL" id="JAANQT010000992">
    <property type="protein sequence ID" value="KAG1307180.1"/>
    <property type="molecule type" value="Genomic_DNA"/>
</dbReference>
<name>A0A9P7BRM7_RHIOR</name>
<organism evidence="3 4">
    <name type="scientific">Rhizopus oryzae</name>
    <name type="common">Mucormycosis agent</name>
    <name type="synonym">Rhizopus arrhizus var. delemar</name>
    <dbReference type="NCBI Taxonomy" id="64495"/>
    <lineage>
        <taxon>Eukaryota</taxon>
        <taxon>Fungi</taxon>
        <taxon>Fungi incertae sedis</taxon>
        <taxon>Mucoromycota</taxon>
        <taxon>Mucoromycotina</taxon>
        <taxon>Mucoromycetes</taxon>
        <taxon>Mucorales</taxon>
        <taxon>Mucorineae</taxon>
        <taxon>Rhizopodaceae</taxon>
        <taxon>Rhizopus</taxon>
    </lineage>
</organism>
<feature type="region of interest" description="Disordered" evidence="2">
    <location>
        <begin position="1"/>
        <end position="22"/>
    </location>
</feature>
<reference evidence="3" key="1">
    <citation type="journal article" date="2020" name="Microb. Genom.">
        <title>Genetic diversity of clinical and environmental Mucorales isolates obtained from an investigation of mucormycosis cases among solid organ transplant recipients.</title>
        <authorList>
            <person name="Nguyen M.H."/>
            <person name="Kaul D."/>
            <person name="Muto C."/>
            <person name="Cheng S.J."/>
            <person name="Richter R.A."/>
            <person name="Bruno V.M."/>
            <person name="Liu G."/>
            <person name="Beyhan S."/>
            <person name="Sundermann A.J."/>
            <person name="Mounaud S."/>
            <person name="Pasculle A.W."/>
            <person name="Nierman W.C."/>
            <person name="Driscoll E."/>
            <person name="Cumbie R."/>
            <person name="Clancy C.J."/>
            <person name="Dupont C.L."/>
        </authorList>
    </citation>
    <scope>NUCLEOTIDE SEQUENCE</scope>
    <source>
        <strain evidence="3">GL11</strain>
    </source>
</reference>
<accession>A0A9P7BRM7</accession>
<comment type="caution">
    <text evidence="3">The sequence shown here is derived from an EMBL/GenBank/DDBJ whole genome shotgun (WGS) entry which is preliminary data.</text>
</comment>
<keyword evidence="4" id="KW-1185">Reference proteome</keyword>
<feature type="region of interest" description="Disordered" evidence="2">
    <location>
        <begin position="201"/>
        <end position="236"/>
    </location>
</feature>
<evidence type="ECO:0000256" key="1">
    <source>
        <dbReference type="SAM" id="Coils"/>
    </source>
</evidence>
<feature type="coiled-coil region" evidence="1">
    <location>
        <begin position="40"/>
        <end position="128"/>
    </location>
</feature>
<dbReference type="Proteomes" id="UP000716291">
    <property type="component" value="Unassembled WGS sequence"/>
</dbReference>
<dbReference type="AlphaFoldDB" id="A0A9P7BRM7"/>
<keyword evidence="1" id="KW-0175">Coiled coil</keyword>